<evidence type="ECO:0000313" key="4">
    <source>
        <dbReference type="EMBL" id="MDF3874242.1"/>
    </source>
</evidence>
<dbReference type="Proteomes" id="UP000076857">
    <property type="component" value="Chromosome"/>
</dbReference>
<dbReference type="AlphaFoldDB" id="A0A166JS59"/>
<dbReference type="CDD" id="cd05666">
    <property type="entry name" value="M20_Acy1-like"/>
    <property type="match status" value="1"/>
</dbReference>
<dbReference type="Pfam" id="PF01546">
    <property type="entry name" value="Peptidase_M20"/>
    <property type="match status" value="1"/>
</dbReference>
<feature type="binding site" evidence="2">
    <location>
        <position position="104"/>
    </location>
    <ligand>
        <name>Mn(2+)</name>
        <dbReference type="ChEBI" id="CHEBI:29035"/>
        <label>2</label>
    </ligand>
</feature>
<dbReference type="GO" id="GO:0046872">
    <property type="term" value="F:metal ion binding"/>
    <property type="evidence" value="ECO:0007669"/>
    <property type="project" value="UniProtKB-KW"/>
</dbReference>
<dbReference type="NCBIfam" id="TIGR01891">
    <property type="entry name" value="amidohydrolases"/>
    <property type="match status" value="1"/>
</dbReference>
<keyword evidence="1 5" id="KW-0378">Hydrolase</keyword>
<name>A0A166JS59_PSEPU</name>
<evidence type="ECO:0000259" key="3">
    <source>
        <dbReference type="Pfam" id="PF07687"/>
    </source>
</evidence>
<dbReference type="SUPFAM" id="SSF55031">
    <property type="entry name" value="Bacterial exopeptidase dimerisation domain"/>
    <property type="match status" value="1"/>
</dbReference>
<feature type="binding site" evidence="2">
    <location>
        <position position="139"/>
    </location>
    <ligand>
        <name>Mn(2+)</name>
        <dbReference type="ChEBI" id="CHEBI:29035"/>
        <label>2</label>
    </ligand>
</feature>
<feature type="binding site" evidence="2">
    <location>
        <position position="365"/>
    </location>
    <ligand>
        <name>Mn(2+)</name>
        <dbReference type="ChEBI" id="CHEBI:29035"/>
        <label>2</label>
    </ligand>
</feature>
<dbReference type="PANTHER" id="PTHR11014:SF63">
    <property type="entry name" value="METALLOPEPTIDASE, PUTATIVE (AFU_ORTHOLOGUE AFUA_6G09600)-RELATED"/>
    <property type="match status" value="1"/>
</dbReference>
<reference evidence="8" key="3">
    <citation type="submission" date="2019-04" db="EMBL/GenBank/DDBJ databases">
        <title>Genome sequence of Pseudomonas putida 1290, an auxin catabolizing strain.</title>
        <authorList>
            <person name="Laird T.S."/>
            <person name="Leveau J.H.J."/>
        </authorList>
    </citation>
    <scope>NUCLEOTIDE SEQUENCE [LARGE SCALE GENOMIC DNA]</scope>
    <source>
        <strain evidence="8">1290</strain>
    </source>
</reference>
<protein>
    <submittedName>
        <fullName evidence="5">Amidohydrolase</fullName>
    </submittedName>
    <submittedName>
        <fullName evidence="4">M20 family metallopeptidase</fullName>
    </submittedName>
</protein>
<evidence type="ECO:0000256" key="1">
    <source>
        <dbReference type="ARBA" id="ARBA00022801"/>
    </source>
</evidence>
<dbReference type="EMBL" id="JARJLO010000409">
    <property type="protein sequence ID" value="MDF3874242.1"/>
    <property type="molecule type" value="Genomic_DNA"/>
</dbReference>
<dbReference type="PIRSF" id="PIRSF005962">
    <property type="entry name" value="Pept_M20D_amidohydro"/>
    <property type="match status" value="1"/>
</dbReference>
<dbReference type="GO" id="GO:0050118">
    <property type="term" value="F:N-acetyldiaminopimelate deacetylase activity"/>
    <property type="evidence" value="ECO:0007669"/>
    <property type="project" value="UniProtKB-ARBA"/>
</dbReference>
<reference evidence="4" key="5">
    <citation type="submission" date="2023-03" db="EMBL/GenBank/DDBJ databases">
        <title>Draft assemblies of triclosan tolerant bacteria isolated from returned activated sludge.</title>
        <authorList>
            <person name="Van Hamelsveld S."/>
        </authorList>
    </citation>
    <scope>NUCLEOTIDE SEQUENCE</scope>
    <source>
        <strain evidence="4">GW210012_S60</strain>
    </source>
</reference>
<evidence type="ECO:0000313" key="8">
    <source>
        <dbReference type="Proteomes" id="UP000298551"/>
    </source>
</evidence>
<sequence>MSIFKIINELQDSAAHFALIRQDIHRAPELGGDTPRTSALVAEMLGGWGYEVHTGIGGHGVVGVLRRGDGERSLGIRADMDALPILEKNGLPWASQHPGRMHACGHDGHTATLLAAAEQLARSASFDGTLNLIFQPDEEGLAGAKLMIEDDLFKRFPCDAVYAYHNMPGLEVGQAVVQSGGFMASSERVTITLNGRGGHGAMPERAIDPVPALGAIIGALQTVVSRNLAADDAAVITVGTVHAGSAYNIIPQTACLQVSVRTATPKIRALVERRIREIVAGQAASYGVSAEIDYQLLAPVLVNSEAETERLRTVVEAVLGAENVLKQMPVRLMGSEDFAWMLNARPGCYFVLGNGNGEFTGCSVHNDHYDFNDRVIPLGATCWVALVQGYLHS</sequence>
<reference evidence="6 7" key="1">
    <citation type="submission" date="2016-04" db="EMBL/GenBank/DDBJ databases">
        <authorList>
            <person name="Qiu J."/>
        </authorList>
    </citation>
    <scope>NUCLEOTIDE SEQUENCE [LARGE SCALE GENOMIC DNA]</scope>
    <source>
        <strain evidence="6 7">JQ581</strain>
    </source>
</reference>
<evidence type="ECO:0000313" key="6">
    <source>
        <dbReference type="EMBL" id="QJQ10394.1"/>
    </source>
</evidence>
<dbReference type="Gene3D" id="3.30.70.360">
    <property type="match status" value="1"/>
</dbReference>
<dbReference type="PANTHER" id="PTHR11014">
    <property type="entry name" value="PEPTIDASE M20 FAMILY MEMBER"/>
    <property type="match status" value="1"/>
</dbReference>
<dbReference type="OrthoDB" id="9777385at2"/>
<keyword evidence="2" id="KW-0479">Metal-binding</keyword>
<dbReference type="GO" id="GO:0019877">
    <property type="term" value="P:diaminopimelate biosynthetic process"/>
    <property type="evidence" value="ECO:0007669"/>
    <property type="project" value="UniProtKB-ARBA"/>
</dbReference>
<dbReference type="InterPro" id="IPR011650">
    <property type="entry name" value="Peptidase_M20_dimer"/>
</dbReference>
<dbReference type="EMBL" id="CP050951">
    <property type="protein sequence ID" value="QJQ10394.1"/>
    <property type="molecule type" value="Genomic_DNA"/>
</dbReference>
<dbReference type="RefSeq" id="WP_060494675.1">
    <property type="nucleotide sequence ID" value="NZ_BQII01000020.1"/>
</dbReference>
<reference evidence="6 7" key="4">
    <citation type="submission" date="2020-04" db="EMBL/GenBank/DDBJ databases">
        <title>Complete genome sequence of Pseudomonas putida strain JQ581.</title>
        <authorList>
            <person name="Mu Y."/>
        </authorList>
    </citation>
    <scope>NUCLEOTIDE SEQUENCE [LARGE SCALE GENOMIC DNA]</scope>
    <source>
        <strain evidence="6 7">JQ581</strain>
    </source>
</reference>
<dbReference type="Proteomes" id="UP001217741">
    <property type="component" value="Unassembled WGS sequence"/>
</dbReference>
<accession>A0A166JS59</accession>
<dbReference type="FunFam" id="3.30.70.360:FF:000001">
    <property type="entry name" value="N-acetyldiaminopimelate deacetylase"/>
    <property type="match status" value="1"/>
</dbReference>
<keyword evidence="2" id="KW-0464">Manganese</keyword>
<reference evidence="5" key="2">
    <citation type="submission" date="2019-04" db="EMBL/GenBank/DDBJ databases">
        <title>Genome Sequence of Pseudomonas putida 1290, an Auxin Catabolizing Strain.</title>
        <authorList>
            <person name="Laird T.S."/>
            <person name="Leveau J.H.J."/>
        </authorList>
    </citation>
    <scope>NUCLEOTIDE SEQUENCE [LARGE SCALE GENOMIC DNA]</scope>
    <source>
        <strain evidence="5">1290</strain>
    </source>
</reference>
<feature type="binding site" evidence="2">
    <location>
        <position position="106"/>
    </location>
    <ligand>
        <name>Mn(2+)</name>
        <dbReference type="ChEBI" id="CHEBI:29035"/>
        <label>2</label>
    </ligand>
</feature>
<dbReference type="Gene3D" id="3.40.630.10">
    <property type="entry name" value="Zn peptidases"/>
    <property type="match status" value="1"/>
</dbReference>
<dbReference type="InterPro" id="IPR002933">
    <property type="entry name" value="Peptidase_M20"/>
</dbReference>
<feature type="binding site" evidence="2">
    <location>
        <position position="165"/>
    </location>
    <ligand>
        <name>Mn(2+)</name>
        <dbReference type="ChEBI" id="CHEBI:29035"/>
        <label>2</label>
    </ligand>
</feature>
<dbReference type="SUPFAM" id="SSF53187">
    <property type="entry name" value="Zn-dependent exopeptidases"/>
    <property type="match status" value="1"/>
</dbReference>
<dbReference type="InterPro" id="IPR017439">
    <property type="entry name" value="Amidohydrolase"/>
</dbReference>
<dbReference type="EMBL" id="CP039371">
    <property type="protein sequence ID" value="QCI13436.1"/>
    <property type="molecule type" value="Genomic_DNA"/>
</dbReference>
<gene>
    <name evidence="6" type="ORF">A3L25_013620</name>
    <name evidence="5" type="ORF">E6B08_19620</name>
    <name evidence="4" type="ORF">P3W50_27800</name>
</gene>
<dbReference type="Pfam" id="PF07687">
    <property type="entry name" value="M20_dimer"/>
    <property type="match status" value="1"/>
</dbReference>
<evidence type="ECO:0000313" key="5">
    <source>
        <dbReference type="EMBL" id="QCI13436.1"/>
    </source>
</evidence>
<organism evidence="5 8">
    <name type="scientific">Pseudomonas putida</name>
    <name type="common">Arthrobacter siderocapsulatus</name>
    <dbReference type="NCBI Taxonomy" id="303"/>
    <lineage>
        <taxon>Bacteria</taxon>
        <taxon>Pseudomonadati</taxon>
        <taxon>Pseudomonadota</taxon>
        <taxon>Gammaproteobacteria</taxon>
        <taxon>Pseudomonadales</taxon>
        <taxon>Pseudomonadaceae</taxon>
        <taxon>Pseudomonas</taxon>
    </lineage>
</organism>
<comment type="cofactor">
    <cofactor evidence="2">
        <name>Mn(2+)</name>
        <dbReference type="ChEBI" id="CHEBI:29035"/>
    </cofactor>
    <text evidence="2">The Mn(2+) ion enhances activity.</text>
</comment>
<dbReference type="Proteomes" id="UP000298551">
    <property type="component" value="Chromosome"/>
</dbReference>
<evidence type="ECO:0000256" key="2">
    <source>
        <dbReference type="PIRSR" id="PIRSR005962-1"/>
    </source>
</evidence>
<proteinExistence type="predicted"/>
<feature type="domain" description="Peptidase M20 dimerisation" evidence="3">
    <location>
        <begin position="189"/>
        <end position="284"/>
    </location>
</feature>
<evidence type="ECO:0000313" key="7">
    <source>
        <dbReference type="Proteomes" id="UP000076857"/>
    </source>
</evidence>
<dbReference type="InterPro" id="IPR036264">
    <property type="entry name" value="Bact_exopeptidase_dim_dom"/>
</dbReference>